<dbReference type="RefSeq" id="WP_109458050.1">
    <property type="nucleotide sequence ID" value="NZ_QFBC01000003.1"/>
</dbReference>
<dbReference type="PANTHER" id="PTHR12110">
    <property type="entry name" value="HYDROXYPYRUVATE ISOMERASE"/>
    <property type="match status" value="1"/>
</dbReference>
<dbReference type="EMBL" id="QFBC01000003">
    <property type="protein sequence ID" value="PWE56674.1"/>
    <property type="molecule type" value="Genomic_DNA"/>
</dbReference>
<dbReference type="SUPFAM" id="SSF51658">
    <property type="entry name" value="Xylose isomerase-like"/>
    <property type="match status" value="1"/>
</dbReference>
<name>A0A2U2DTP1_9HYPH</name>
<comment type="caution">
    <text evidence="2">The sequence shown here is derived from an EMBL/GenBank/DDBJ whole genome shotgun (WGS) entry which is preliminary data.</text>
</comment>
<keyword evidence="3" id="KW-1185">Reference proteome</keyword>
<dbReference type="GO" id="GO:0016853">
    <property type="term" value="F:isomerase activity"/>
    <property type="evidence" value="ECO:0007669"/>
    <property type="project" value="UniProtKB-KW"/>
</dbReference>
<gene>
    <name evidence="2" type="ORF">DEM27_09905</name>
</gene>
<dbReference type="InterPro" id="IPR036237">
    <property type="entry name" value="Xyl_isomerase-like_sf"/>
</dbReference>
<accession>A0A2U2DTP1</accession>
<evidence type="ECO:0000313" key="2">
    <source>
        <dbReference type="EMBL" id="PWE56674.1"/>
    </source>
</evidence>
<proteinExistence type="predicted"/>
<feature type="domain" description="Xylose isomerase-like TIM barrel" evidence="1">
    <location>
        <begin position="21"/>
        <end position="251"/>
    </location>
</feature>
<organism evidence="2 3">
    <name type="scientific">Metarhizobium album</name>
    <dbReference type="NCBI Taxonomy" id="2182425"/>
    <lineage>
        <taxon>Bacteria</taxon>
        <taxon>Pseudomonadati</taxon>
        <taxon>Pseudomonadota</taxon>
        <taxon>Alphaproteobacteria</taxon>
        <taxon>Hyphomicrobiales</taxon>
        <taxon>Rhizobiaceae</taxon>
        <taxon>Metarhizobium</taxon>
    </lineage>
</organism>
<keyword evidence="2" id="KW-0413">Isomerase</keyword>
<dbReference type="InterPro" id="IPR050312">
    <property type="entry name" value="IolE/XylAMocC-like"/>
</dbReference>
<dbReference type="OrthoDB" id="9798407at2"/>
<dbReference type="Pfam" id="PF01261">
    <property type="entry name" value="AP_endonuc_2"/>
    <property type="match status" value="1"/>
</dbReference>
<dbReference type="AlphaFoldDB" id="A0A2U2DTP1"/>
<evidence type="ECO:0000259" key="1">
    <source>
        <dbReference type="Pfam" id="PF01261"/>
    </source>
</evidence>
<dbReference type="Gene3D" id="3.20.20.150">
    <property type="entry name" value="Divalent-metal-dependent TIM barrel enzymes"/>
    <property type="match status" value="1"/>
</dbReference>
<protein>
    <submittedName>
        <fullName evidence="2">Xylose isomerase</fullName>
    </submittedName>
</protein>
<dbReference type="Proteomes" id="UP000245252">
    <property type="component" value="Unassembled WGS sequence"/>
</dbReference>
<dbReference type="PANTHER" id="PTHR12110:SF41">
    <property type="entry name" value="INOSOSE DEHYDRATASE"/>
    <property type="match status" value="1"/>
</dbReference>
<sequence>MTKLSFQLYSARNYPPLSDVFATLARAGYTEVEGFGGIYSDLDQTALDALKADLDRNGLTMPTGHFGLDLLEQDPQKAVSIARTLGMESVYCPYIVPELRPSGIQGWFDFGARLQKAGQPFLDAGFDFGWHNHDFEFFALEDGSMPMDQILAGGPRLSWEADIAWVIRGGADPLMWIEKYGPRITSVHVKDIAPAGENADEDGWADVGHGTVAWDRLVPLLRNTPTRHFIVEHDNPSDLDRLASRSIASFKTY</sequence>
<evidence type="ECO:0000313" key="3">
    <source>
        <dbReference type="Proteomes" id="UP000245252"/>
    </source>
</evidence>
<reference evidence="2 3" key="1">
    <citation type="submission" date="2018-05" db="EMBL/GenBank/DDBJ databases">
        <title>The draft genome of strain NS-104.</title>
        <authorList>
            <person name="Hang P."/>
            <person name="Jiang J."/>
        </authorList>
    </citation>
    <scope>NUCLEOTIDE SEQUENCE [LARGE SCALE GENOMIC DNA]</scope>
    <source>
        <strain evidence="2 3">NS-104</strain>
    </source>
</reference>
<dbReference type="InterPro" id="IPR013022">
    <property type="entry name" value="Xyl_isomerase-like_TIM-brl"/>
</dbReference>